<evidence type="ECO:0000313" key="2">
    <source>
        <dbReference type="Proteomes" id="UP001152531"/>
    </source>
</evidence>
<protein>
    <submittedName>
        <fullName evidence="1">Uncharacterized protein</fullName>
    </submittedName>
</protein>
<reference evidence="1" key="1">
    <citation type="submission" date="2022-06" db="EMBL/GenBank/DDBJ databases">
        <authorList>
            <person name="Legras J.-L."/>
            <person name="Devillers H."/>
            <person name="Grondin C."/>
        </authorList>
    </citation>
    <scope>NUCLEOTIDE SEQUENCE</scope>
    <source>
        <strain evidence="1">CLIB 1444</strain>
    </source>
</reference>
<keyword evidence="2" id="KW-1185">Reference proteome</keyword>
<dbReference type="EMBL" id="CALSDN010000006">
    <property type="protein sequence ID" value="CAH6721444.1"/>
    <property type="molecule type" value="Genomic_DNA"/>
</dbReference>
<comment type="caution">
    <text evidence="1">The sequence shown here is derived from an EMBL/GenBank/DDBJ whole genome shotgun (WGS) entry which is preliminary data.</text>
</comment>
<dbReference type="Proteomes" id="UP001152531">
    <property type="component" value="Unassembled WGS sequence"/>
</dbReference>
<accession>A0ACA9Y8U7</accession>
<proteinExistence type="predicted"/>
<evidence type="ECO:0000313" key="1">
    <source>
        <dbReference type="EMBL" id="CAH6721444.1"/>
    </source>
</evidence>
<gene>
    <name evidence="1" type="ORF">CLIB1444_06S02300</name>
</gene>
<sequence length="471" mass="51586">MEDKSFDSLNSSISSRKTSNFFPKSAISTPNLNTYSTPMTPIINHNPSGVNFNQLNQALNNLPNLSNSSVSHQPTPKSFSSGYGGGGGGGSFNGNGMSSSTYSSHTNHSNHSNYSLVSNPGANSNPSFNYGNGSLGNGYGSNQSTPIFNDFEFEVKSPDKRASSFNDIWKKPLDDFNFPLESTFESTLELGRELEKSYLDLNSNLSSTLNFVLEESDLAPDQLPDSNIYKKKSRSYSSNHNYVYNGQNYSPELFPLSVPQSNYHTSTQSSFQSMNSASSQSSYPINSLGHLGPAIVGNGSAGSGNSGAGPQGSFSSPNPATYGNQGYGYSYSNQRTSISSVHTTSSVHSIGPVDSIDSVNGFEMSTNPLSFENDEILIKLPRSKPLAQPTLNIQKFNESFSSTFYKRNKNGYMYIKESNDDLIKLDDYFFKIDIKLRRDKTSLTVDVNDIIGSEFINDFKIVKKKPMKKYD</sequence>
<organism evidence="1 2">
    <name type="scientific">[Candida] jaroonii</name>
    <dbReference type="NCBI Taxonomy" id="467808"/>
    <lineage>
        <taxon>Eukaryota</taxon>
        <taxon>Fungi</taxon>
        <taxon>Dikarya</taxon>
        <taxon>Ascomycota</taxon>
        <taxon>Saccharomycotina</taxon>
        <taxon>Pichiomycetes</taxon>
        <taxon>Debaryomycetaceae</taxon>
        <taxon>Yamadazyma</taxon>
    </lineage>
</organism>
<name>A0ACA9Y8U7_9ASCO</name>